<dbReference type="GeneID" id="30148250"/>
<dbReference type="GO" id="GO:0005634">
    <property type="term" value="C:nucleus"/>
    <property type="evidence" value="ECO:0007669"/>
    <property type="project" value="InterPro"/>
</dbReference>
<sequence length="304" mass="33681">MLLIPKKTPQGREPQPPLWEEPNITKEEFDARNKARSKVFQSKWESILAKYAAVPEEDQGDLIDLITGEVVEDNGHLRSMETAKESDIWNLDFCETIPQKIQLARKIPPYELKSPISLDNLSLLGGSPPKRFHRPYKPAGIDSDDLMLLSTSPGKRLHKVSNTASPLKRGKEQAVTPDAIVEVPTKRFDRRNSEGITTTRRKDSMGVTTPQRKLSSRVTTPISGTAYAPYLGGIVPSISRTTAAITGSREDLTGSAVSSVRFYGRTMDIEPQLPPPEFLLKLKKSETFAPLAAIEVIDLLSPLP</sequence>
<feature type="region of interest" description="Disordered" evidence="1">
    <location>
        <begin position="1"/>
        <end position="20"/>
    </location>
</feature>
<dbReference type="Proteomes" id="UP000094336">
    <property type="component" value="Unassembled WGS sequence"/>
</dbReference>
<dbReference type="GO" id="GO:0042393">
    <property type="term" value="F:histone binding"/>
    <property type="evidence" value="ECO:0007669"/>
    <property type="project" value="InterPro"/>
</dbReference>
<evidence type="ECO:0000313" key="2">
    <source>
        <dbReference type="EMBL" id="ODQ80500.1"/>
    </source>
</evidence>
<dbReference type="Gene3D" id="1.10.20.10">
    <property type="entry name" value="Histone, subunit A"/>
    <property type="match status" value="1"/>
</dbReference>
<dbReference type="RefSeq" id="XP_018985828.1">
    <property type="nucleotide sequence ID" value="XM_019130397.1"/>
</dbReference>
<keyword evidence="3" id="KW-1185">Reference proteome</keyword>
<dbReference type="AlphaFoldDB" id="A0A1E3QS56"/>
<proteinExistence type="predicted"/>
<dbReference type="Pfam" id="PF10384">
    <property type="entry name" value="Scm3"/>
    <property type="match status" value="1"/>
</dbReference>
<dbReference type="GO" id="GO:0046982">
    <property type="term" value="F:protein heterodimerization activity"/>
    <property type="evidence" value="ECO:0007669"/>
    <property type="project" value="InterPro"/>
</dbReference>
<dbReference type="InterPro" id="IPR018465">
    <property type="entry name" value="Scm3/HJURP"/>
</dbReference>
<evidence type="ECO:0000313" key="3">
    <source>
        <dbReference type="Proteomes" id="UP000094336"/>
    </source>
</evidence>
<reference evidence="3" key="1">
    <citation type="submission" date="2016-05" db="EMBL/GenBank/DDBJ databases">
        <title>Comparative genomics of biotechnologically important yeasts.</title>
        <authorList>
            <consortium name="DOE Joint Genome Institute"/>
            <person name="Riley R."/>
            <person name="Haridas S."/>
            <person name="Wolfe K.H."/>
            <person name="Lopes M.R."/>
            <person name="Hittinger C.T."/>
            <person name="Goker M."/>
            <person name="Salamov A."/>
            <person name="Wisecaver J."/>
            <person name="Long T.M."/>
            <person name="Aerts A.L."/>
            <person name="Barry K."/>
            <person name="Choi C."/>
            <person name="Clum A."/>
            <person name="Coughlan A.Y."/>
            <person name="Deshpande S."/>
            <person name="Douglass A.P."/>
            <person name="Hanson S.J."/>
            <person name="Klenk H.-P."/>
            <person name="Labutti K."/>
            <person name="Lapidus A."/>
            <person name="Lindquist E."/>
            <person name="Lipzen A."/>
            <person name="Meier-Kolthoff J.P."/>
            <person name="Ohm R.A."/>
            <person name="Otillar R.P."/>
            <person name="Pangilinan J."/>
            <person name="Peng Y."/>
            <person name="Rokas A."/>
            <person name="Rosa C.A."/>
            <person name="Scheuner C."/>
            <person name="Sibirny A.A."/>
            <person name="Slot J.C."/>
            <person name="Stielow J.B."/>
            <person name="Sun H."/>
            <person name="Kurtzman C.P."/>
            <person name="Blackwell M."/>
            <person name="Grigoriev I.V."/>
            <person name="Jeffries T.W."/>
        </authorList>
    </citation>
    <scope>NUCLEOTIDE SEQUENCE [LARGE SCALE GENOMIC DNA]</scope>
    <source>
        <strain evidence="3">NRRL Y-12698</strain>
    </source>
</reference>
<dbReference type="InterPro" id="IPR009072">
    <property type="entry name" value="Histone-fold"/>
</dbReference>
<dbReference type="OrthoDB" id="2420608at2759"/>
<accession>A0A1E3QS56</accession>
<gene>
    <name evidence="2" type="ORF">BABINDRAFT_166119</name>
</gene>
<dbReference type="EMBL" id="KV454429">
    <property type="protein sequence ID" value="ODQ80500.1"/>
    <property type="molecule type" value="Genomic_DNA"/>
</dbReference>
<protein>
    <submittedName>
        <fullName evidence="2">Uncharacterized protein</fullName>
    </submittedName>
</protein>
<dbReference type="STRING" id="984486.A0A1E3QS56"/>
<organism evidence="2 3">
    <name type="scientific">Babjeviella inositovora NRRL Y-12698</name>
    <dbReference type="NCBI Taxonomy" id="984486"/>
    <lineage>
        <taxon>Eukaryota</taxon>
        <taxon>Fungi</taxon>
        <taxon>Dikarya</taxon>
        <taxon>Ascomycota</taxon>
        <taxon>Saccharomycotina</taxon>
        <taxon>Pichiomycetes</taxon>
        <taxon>Serinales incertae sedis</taxon>
        <taxon>Babjeviella</taxon>
    </lineage>
</organism>
<name>A0A1E3QS56_9ASCO</name>
<evidence type="ECO:0000256" key="1">
    <source>
        <dbReference type="SAM" id="MobiDB-lite"/>
    </source>
</evidence>